<name>A0A8J6AIZ6_GALPY</name>
<feature type="non-terminal residue" evidence="1">
    <location>
        <position position="1"/>
    </location>
</feature>
<dbReference type="Proteomes" id="UP000700334">
    <property type="component" value="Unassembled WGS sequence"/>
</dbReference>
<keyword evidence="2" id="KW-1185">Reference proteome</keyword>
<evidence type="ECO:0000313" key="2">
    <source>
        <dbReference type="Proteomes" id="UP000700334"/>
    </source>
</evidence>
<dbReference type="OrthoDB" id="10062605at2759"/>
<gene>
    <name evidence="1" type="ORF">J0S82_009057</name>
</gene>
<protein>
    <submittedName>
        <fullName evidence="1">Uncharacterized protein</fullName>
    </submittedName>
</protein>
<organism evidence="1 2">
    <name type="scientific">Galemys pyrenaicus</name>
    <name type="common">Iberian desman</name>
    <name type="synonym">Pyrenean desman</name>
    <dbReference type="NCBI Taxonomy" id="202257"/>
    <lineage>
        <taxon>Eukaryota</taxon>
        <taxon>Metazoa</taxon>
        <taxon>Chordata</taxon>
        <taxon>Craniata</taxon>
        <taxon>Vertebrata</taxon>
        <taxon>Euteleostomi</taxon>
        <taxon>Mammalia</taxon>
        <taxon>Eutheria</taxon>
        <taxon>Laurasiatheria</taxon>
        <taxon>Eulipotyphla</taxon>
        <taxon>Talpidae</taxon>
        <taxon>Galemys</taxon>
    </lineage>
</organism>
<dbReference type="AlphaFoldDB" id="A0A8J6AIZ6"/>
<proteinExistence type="predicted"/>
<sequence length="152" mass="17827">MAQSRRVRDVLNTHWLVRNHINYSDFTRFQEFKVIFQFFSQNDDECSPLPSKFIRDMSCVTIPYRYISSTDLVSMVQSYHLICGDSNLDYKGDQHTSFENTNFSSAHRDHPDTTHFLDGLEGQEQELVSWMRWQKDAVQCFKQHGSTGIASF</sequence>
<accession>A0A8J6AIZ6</accession>
<evidence type="ECO:0000313" key="1">
    <source>
        <dbReference type="EMBL" id="KAG8520306.1"/>
    </source>
</evidence>
<reference evidence="1" key="1">
    <citation type="journal article" date="2021" name="Evol. Appl.">
        <title>The genome of the Pyrenean desman and the effects of bottlenecks and inbreeding on the genomic landscape of an endangered species.</title>
        <authorList>
            <person name="Escoda L."/>
            <person name="Castresana J."/>
        </authorList>
    </citation>
    <scope>NUCLEOTIDE SEQUENCE</scope>
    <source>
        <strain evidence="1">IBE-C5619</strain>
    </source>
</reference>
<comment type="caution">
    <text evidence="1">The sequence shown here is derived from an EMBL/GenBank/DDBJ whole genome shotgun (WGS) entry which is preliminary data.</text>
</comment>
<dbReference type="EMBL" id="JAGFMF010011574">
    <property type="protein sequence ID" value="KAG8520306.1"/>
    <property type="molecule type" value="Genomic_DNA"/>
</dbReference>